<organism evidence="2 3">
    <name type="scientific">Vespula maculifrons</name>
    <name type="common">Eastern yellow jacket</name>
    <name type="synonym">Wasp</name>
    <dbReference type="NCBI Taxonomy" id="7453"/>
    <lineage>
        <taxon>Eukaryota</taxon>
        <taxon>Metazoa</taxon>
        <taxon>Ecdysozoa</taxon>
        <taxon>Arthropoda</taxon>
        <taxon>Hexapoda</taxon>
        <taxon>Insecta</taxon>
        <taxon>Pterygota</taxon>
        <taxon>Neoptera</taxon>
        <taxon>Endopterygota</taxon>
        <taxon>Hymenoptera</taxon>
        <taxon>Apocrita</taxon>
        <taxon>Aculeata</taxon>
        <taxon>Vespoidea</taxon>
        <taxon>Vespidae</taxon>
        <taxon>Vespinae</taxon>
        <taxon>Vespula</taxon>
    </lineage>
</organism>
<sequence>MKYSISEVKHIYFGLFFLISSDNSYMDNFMIATRIFLLMSWTLSLLTLAVIYNFALHVIRHLMCQIVKGAEVADAAHEFIKKLVNDMEPKLMREAQNYPTYRSKHVATDRILTKEGTSLAIVHVCIMKRKKKKKRLCLTTKFGKTIRALVYKASEGSTRKWEGFTSSKGSKRIVRCSMRVKDQRGIEMKLREGRLKDSKFLEIITIAGVYF</sequence>
<protein>
    <submittedName>
        <fullName evidence="2">Uncharacterized protein</fullName>
    </submittedName>
</protein>
<evidence type="ECO:0000313" key="2">
    <source>
        <dbReference type="EMBL" id="KAL2750357.1"/>
    </source>
</evidence>
<reference evidence="2 3" key="1">
    <citation type="journal article" date="2024" name="Ann. Entomol. Soc. Am.">
        <title>Genomic analyses of the southern and eastern yellowjacket wasps (Hymenoptera: Vespidae) reveal evolutionary signatures of social life.</title>
        <authorList>
            <person name="Catto M.A."/>
            <person name="Caine P.B."/>
            <person name="Orr S.E."/>
            <person name="Hunt B.G."/>
            <person name="Goodisman M.A.D."/>
        </authorList>
    </citation>
    <scope>NUCLEOTIDE SEQUENCE [LARGE SCALE GENOMIC DNA]</scope>
    <source>
        <strain evidence="2">232</strain>
        <tissue evidence="2">Head and thorax</tissue>
    </source>
</reference>
<feature type="transmembrane region" description="Helical" evidence="1">
    <location>
        <begin position="35"/>
        <end position="55"/>
    </location>
</feature>
<keyword evidence="1" id="KW-1133">Transmembrane helix</keyword>
<keyword evidence="3" id="KW-1185">Reference proteome</keyword>
<evidence type="ECO:0000256" key="1">
    <source>
        <dbReference type="SAM" id="Phobius"/>
    </source>
</evidence>
<gene>
    <name evidence="2" type="ORF">V1477_001416</name>
</gene>
<dbReference type="EMBL" id="JAYRBN010000014">
    <property type="protein sequence ID" value="KAL2750357.1"/>
    <property type="molecule type" value="Genomic_DNA"/>
</dbReference>
<dbReference type="Proteomes" id="UP001607303">
    <property type="component" value="Unassembled WGS sequence"/>
</dbReference>
<keyword evidence="1" id="KW-0812">Transmembrane</keyword>
<proteinExistence type="predicted"/>
<dbReference type="AlphaFoldDB" id="A0ABD2CYZ5"/>
<comment type="caution">
    <text evidence="2">The sequence shown here is derived from an EMBL/GenBank/DDBJ whole genome shotgun (WGS) entry which is preliminary data.</text>
</comment>
<accession>A0ABD2CYZ5</accession>
<evidence type="ECO:0000313" key="3">
    <source>
        <dbReference type="Proteomes" id="UP001607303"/>
    </source>
</evidence>
<name>A0ABD2CYZ5_VESMC</name>
<keyword evidence="1" id="KW-0472">Membrane</keyword>